<feature type="non-terminal residue" evidence="3">
    <location>
        <position position="1"/>
    </location>
</feature>
<dbReference type="GO" id="GO:0046872">
    <property type="term" value="F:metal ion binding"/>
    <property type="evidence" value="ECO:0007669"/>
    <property type="project" value="UniProtKB-KW"/>
</dbReference>
<reference evidence="3" key="1">
    <citation type="submission" date="2018-05" db="EMBL/GenBank/DDBJ databases">
        <authorList>
            <person name="Lanie J.A."/>
            <person name="Ng W.-L."/>
            <person name="Kazmierczak K.M."/>
            <person name="Andrzejewski T.M."/>
            <person name="Davidsen T.M."/>
            <person name="Wayne K.J."/>
            <person name="Tettelin H."/>
            <person name="Glass J.I."/>
            <person name="Rusch D."/>
            <person name="Podicherti R."/>
            <person name="Tsui H.-C.T."/>
            <person name="Winkler M.E."/>
        </authorList>
    </citation>
    <scope>NUCLEOTIDE SEQUENCE</scope>
</reference>
<dbReference type="InterPro" id="IPR017850">
    <property type="entry name" value="Alkaline_phosphatase_core_sf"/>
</dbReference>
<dbReference type="GO" id="GO:0005737">
    <property type="term" value="C:cytoplasm"/>
    <property type="evidence" value="ECO:0007669"/>
    <property type="project" value="TreeGrafter"/>
</dbReference>
<evidence type="ECO:0000313" key="3">
    <source>
        <dbReference type="EMBL" id="SVB81641.1"/>
    </source>
</evidence>
<dbReference type="PANTHER" id="PTHR45953">
    <property type="entry name" value="IDURONATE 2-SULFATASE"/>
    <property type="match status" value="1"/>
</dbReference>
<organism evidence="3">
    <name type="scientific">marine metagenome</name>
    <dbReference type="NCBI Taxonomy" id="408172"/>
    <lineage>
        <taxon>unclassified sequences</taxon>
        <taxon>metagenomes</taxon>
        <taxon>ecological metagenomes</taxon>
    </lineage>
</organism>
<evidence type="ECO:0000256" key="2">
    <source>
        <dbReference type="ARBA" id="ARBA00022801"/>
    </source>
</evidence>
<accession>A0A382H5D8</accession>
<evidence type="ECO:0008006" key="4">
    <source>
        <dbReference type="Google" id="ProtNLM"/>
    </source>
</evidence>
<name>A0A382H5D8_9ZZZZ</name>
<dbReference type="GO" id="GO:0008484">
    <property type="term" value="F:sulfuric ester hydrolase activity"/>
    <property type="evidence" value="ECO:0007669"/>
    <property type="project" value="TreeGrafter"/>
</dbReference>
<dbReference type="SUPFAM" id="SSF53649">
    <property type="entry name" value="Alkaline phosphatase-like"/>
    <property type="match status" value="1"/>
</dbReference>
<feature type="non-terminal residue" evidence="3">
    <location>
        <position position="54"/>
    </location>
</feature>
<keyword evidence="1" id="KW-0479">Metal-binding</keyword>
<keyword evidence="2" id="KW-0378">Hydrolase</keyword>
<dbReference type="Gene3D" id="3.40.720.10">
    <property type="entry name" value="Alkaline Phosphatase, subunit A"/>
    <property type="match status" value="1"/>
</dbReference>
<protein>
    <recommendedName>
        <fullName evidence="4">Sulfatase N-terminal domain-containing protein</fullName>
    </recommendedName>
</protein>
<evidence type="ECO:0000256" key="1">
    <source>
        <dbReference type="ARBA" id="ARBA00022723"/>
    </source>
</evidence>
<proteinExistence type="predicted"/>
<dbReference type="EMBL" id="UINC01058875">
    <property type="protein sequence ID" value="SVB81641.1"/>
    <property type="molecule type" value="Genomic_DNA"/>
</dbReference>
<dbReference type="PANTHER" id="PTHR45953:SF1">
    <property type="entry name" value="IDURONATE 2-SULFATASE"/>
    <property type="match status" value="1"/>
</dbReference>
<sequence length="54" mass="5952">VKTILTFFCFLLLACSGFAKDKQPNVLFIAVDDLNDWVGCLGGHPQAKTPNIDR</sequence>
<dbReference type="AlphaFoldDB" id="A0A382H5D8"/>
<gene>
    <name evidence="3" type="ORF">METZ01_LOCUS234495</name>
</gene>